<feature type="transmembrane region" description="Helical" evidence="1">
    <location>
        <begin position="70"/>
        <end position="91"/>
    </location>
</feature>
<evidence type="ECO:0000256" key="1">
    <source>
        <dbReference type="SAM" id="Phobius"/>
    </source>
</evidence>
<dbReference type="Pfam" id="PF20108">
    <property type="entry name" value="DUF6498"/>
    <property type="match status" value="1"/>
</dbReference>
<dbReference type="EMBL" id="CP113089">
    <property type="protein sequence ID" value="WAB80731.1"/>
    <property type="molecule type" value="Genomic_DNA"/>
</dbReference>
<sequence length="197" mass="20683">MLSRLIAVAAYTILPLVGVLALGWDWREIVLLYWLENVALGVAMVIRILRLIPREGTGALGTAGFFSAHYGLFTVVHGVFVGLLVSGLFQFGVPEVGSPLAPEQPAAGPIAWGSILIVFAIGGAVQIIAAIVQPVSPLTPQQLMFTAYPRIVVLHVAVLGAAFLIAEFDLPAAAAIILIVLHGIVDGVAALIAHRRG</sequence>
<keyword evidence="1" id="KW-0472">Membrane</keyword>
<evidence type="ECO:0000313" key="3">
    <source>
        <dbReference type="Proteomes" id="UP001164706"/>
    </source>
</evidence>
<feature type="transmembrane region" description="Helical" evidence="1">
    <location>
        <begin position="172"/>
        <end position="193"/>
    </location>
</feature>
<gene>
    <name evidence="2" type="ORF">OVN18_09150</name>
</gene>
<proteinExistence type="predicted"/>
<keyword evidence="1" id="KW-0812">Transmembrane</keyword>
<feature type="transmembrane region" description="Helical" evidence="1">
    <location>
        <begin position="31"/>
        <end position="49"/>
    </location>
</feature>
<dbReference type="InterPro" id="IPR045466">
    <property type="entry name" value="DUF6498"/>
</dbReference>
<evidence type="ECO:0000313" key="2">
    <source>
        <dbReference type="EMBL" id="WAB80731.1"/>
    </source>
</evidence>
<keyword evidence="3" id="KW-1185">Reference proteome</keyword>
<name>A0A9E8ML20_9MICO</name>
<organism evidence="2 3">
    <name type="scientific">Microcella daejeonensis</name>
    <dbReference type="NCBI Taxonomy" id="2994971"/>
    <lineage>
        <taxon>Bacteria</taxon>
        <taxon>Bacillati</taxon>
        <taxon>Actinomycetota</taxon>
        <taxon>Actinomycetes</taxon>
        <taxon>Micrococcales</taxon>
        <taxon>Microbacteriaceae</taxon>
        <taxon>Microcella</taxon>
    </lineage>
</organism>
<reference evidence="2" key="1">
    <citation type="submission" date="2022-11" db="EMBL/GenBank/DDBJ databases">
        <title>Description of Microcella daejonensis nov. sp, isolated from riverside soil.</title>
        <authorList>
            <person name="Molina K.M."/>
            <person name="Kim S.B."/>
        </authorList>
    </citation>
    <scope>NUCLEOTIDE SEQUENCE</scope>
    <source>
        <strain evidence="2">MMS21-STM12</strain>
    </source>
</reference>
<dbReference type="Proteomes" id="UP001164706">
    <property type="component" value="Chromosome"/>
</dbReference>
<accession>A0A9E8ML20</accession>
<dbReference type="RefSeq" id="WP_267780421.1">
    <property type="nucleotide sequence ID" value="NZ_CP113089.1"/>
</dbReference>
<keyword evidence="1" id="KW-1133">Transmembrane helix</keyword>
<dbReference type="KEGG" id="mdb:OVN18_09150"/>
<feature type="transmembrane region" description="Helical" evidence="1">
    <location>
        <begin position="147"/>
        <end position="166"/>
    </location>
</feature>
<feature type="transmembrane region" description="Helical" evidence="1">
    <location>
        <begin position="111"/>
        <end position="135"/>
    </location>
</feature>
<protein>
    <submittedName>
        <fullName evidence="2">DUF6498-containing protein</fullName>
    </submittedName>
</protein>
<dbReference type="AlphaFoldDB" id="A0A9E8ML20"/>